<organism evidence="2 3">
    <name type="scientific">Alteromonas confluentis</name>
    <dbReference type="NCBI Taxonomy" id="1656094"/>
    <lineage>
        <taxon>Bacteria</taxon>
        <taxon>Pseudomonadati</taxon>
        <taxon>Pseudomonadota</taxon>
        <taxon>Gammaproteobacteria</taxon>
        <taxon>Alteromonadales</taxon>
        <taxon>Alteromonadaceae</taxon>
        <taxon>Alteromonas/Salinimonas group</taxon>
        <taxon>Alteromonas</taxon>
    </lineage>
</organism>
<gene>
    <name evidence="2" type="ORF">BFC18_12110</name>
</gene>
<evidence type="ECO:0000313" key="2">
    <source>
        <dbReference type="EMBL" id="OFC70671.1"/>
    </source>
</evidence>
<sequence>MHVGLMKTQLLYSPYFRSLLGLGLSCFILWLFPSPAFDACFPYQGGQFGCGVIPDLLAGFVFILVGLFIGPSSKWHYIIMLLVFGFLGIAELIRFGDIDHLFINVLHQEFYYGGALASALYLLIKYSRFNRQCT</sequence>
<evidence type="ECO:0000256" key="1">
    <source>
        <dbReference type="SAM" id="Phobius"/>
    </source>
</evidence>
<keyword evidence="3" id="KW-1185">Reference proteome</keyword>
<evidence type="ECO:0000313" key="3">
    <source>
        <dbReference type="Proteomes" id="UP000175691"/>
    </source>
</evidence>
<dbReference type="Proteomes" id="UP000175691">
    <property type="component" value="Unassembled WGS sequence"/>
</dbReference>
<keyword evidence="1" id="KW-0812">Transmembrane</keyword>
<proteinExistence type="predicted"/>
<comment type="caution">
    <text evidence="2">The sequence shown here is derived from an EMBL/GenBank/DDBJ whole genome shotgun (WGS) entry which is preliminary data.</text>
</comment>
<feature type="transmembrane region" description="Helical" evidence="1">
    <location>
        <begin position="52"/>
        <end position="70"/>
    </location>
</feature>
<protein>
    <submittedName>
        <fullName evidence="2">Uncharacterized protein</fullName>
    </submittedName>
</protein>
<reference evidence="2 3" key="1">
    <citation type="submission" date="2016-08" db="EMBL/GenBank/DDBJ databases">
        <authorList>
            <person name="Seilhamer J.J."/>
        </authorList>
    </citation>
    <scope>NUCLEOTIDE SEQUENCE [LARGE SCALE GENOMIC DNA]</scope>
    <source>
        <strain evidence="2 3">KCTC 42603</strain>
    </source>
</reference>
<accession>A0A1E7ZB35</accession>
<feature type="transmembrane region" description="Helical" evidence="1">
    <location>
        <begin position="101"/>
        <end position="124"/>
    </location>
</feature>
<keyword evidence="1" id="KW-1133">Transmembrane helix</keyword>
<feature type="transmembrane region" description="Helical" evidence="1">
    <location>
        <begin position="77"/>
        <end position="95"/>
    </location>
</feature>
<keyword evidence="1" id="KW-0472">Membrane</keyword>
<name>A0A1E7ZB35_9ALTE</name>
<dbReference type="EMBL" id="MDHN01000027">
    <property type="protein sequence ID" value="OFC70671.1"/>
    <property type="molecule type" value="Genomic_DNA"/>
</dbReference>
<dbReference type="AlphaFoldDB" id="A0A1E7ZB35"/>
<dbReference type="STRING" id="1656094.BFC18_12110"/>